<dbReference type="InterPro" id="IPR003661">
    <property type="entry name" value="HisK_dim/P_dom"/>
</dbReference>
<dbReference type="CDD" id="cd00130">
    <property type="entry name" value="PAS"/>
    <property type="match status" value="2"/>
</dbReference>
<evidence type="ECO:0000259" key="10">
    <source>
        <dbReference type="PROSITE" id="PS50112"/>
    </source>
</evidence>
<evidence type="ECO:0000256" key="6">
    <source>
        <dbReference type="ARBA" id="ARBA00023012"/>
    </source>
</evidence>
<comment type="catalytic activity">
    <reaction evidence="1">
        <text>ATP + protein L-histidine = ADP + protein N-phospho-L-histidine.</text>
        <dbReference type="EC" id="2.7.13.3"/>
    </reaction>
</comment>
<evidence type="ECO:0000256" key="4">
    <source>
        <dbReference type="ARBA" id="ARBA00022679"/>
    </source>
</evidence>
<dbReference type="SUPFAM" id="SSF55874">
    <property type="entry name" value="ATPase domain of HSP90 chaperone/DNA topoisomerase II/histidine kinase"/>
    <property type="match status" value="1"/>
</dbReference>
<evidence type="ECO:0000313" key="11">
    <source>
        <dbReference type="EMBL" id="QFS44831.1"/>
    </source>
</evidence>
<dbReference type="FunFam" id="3.30.565.10:FF:000006">
    <property type="entry name" value="Sensor histidine kinase WalK"/>
    <property type="match status" value="1"/>
</dbReference>
<dbReference type="InterPro" id="IPR054661">
    <property type="entry name" value="Npun_F1277-like"/>
</dbReference>
<dbReference type="EMBL" id="CP045226">
    <property type="protein sequence ID" value="QFS44831.1"/>
    <property type="molecule type" value="Genomic_DNA"/>
</dbReference>
<feature type="domain" description="PAS" evidence="10">
    <location>
        <begin position="314"/>
        <end position="356"/>
    </location>
</feature>
<dbReference type="Proteomes" id="UP000326678">
    <property type="component" value="Chromosome Gxm1"/>
</dbReference>
<dbReference type="NCBIfam" id="NF045595">
    <property type="entry name" value="HK_scytonemin"/>
    <property type="match status" value="1"/>
</dbReference>
<dbReference type="AlphaFoldDB" id="A0A5P8VWW5"/>
<dbReference type="InterPro" id="IPR036890">
    <property type="entry name" value="HATPase_C_sf"/>
</dbReference>
<keyword evidence="12" id="KW-1185">Reference proteome</keyword>
<keyword evidence="8" id="KW-0175">Coiled coil</keyword>
<evidence type="ECO:0000256" key="2">
    <source>
        <dbReference type="ARBA" id="ARBA00012438"/>
    </source>
</evidence>
<feature type="domain" description="Histidine kinase" evidence="9">
    <location>
        <begin position="436"/>
        <end position="651"/>
    </location>
</feature>
<evidence type="ECO:0000259" key="9">
    <source>
        <dbReference type="PROSITE" id="PS50109"/>
    </source>
</evidence>
<sequence>MNSGDYTLARSNNQWALQPQVEMKFAHFLINHAVDAAFCLGENAQFLYVNDATCRMTEYSREELLSMRLHNIDVDFSLHNWSDISSQNSLTFKSRYRTKRGRIFLVEISISYVKQQDMEFGCAFAREISDEIVELSVQKWTDELRDAKDNLQQEFSQLKAKEVELETSLSLLRSTLESTAIGIVAVNFEGDILSLNQKFVEMWQIPESLILSKKCPRCKAFFENQLKDPQAFSRLIWEVSSQSDFESYDILELNDGRVFAHYSKPQWLEGKIVGRVWSIWDITESKQTEEALRLNAARFRTIAETTDVSTFLIQGTRLCYINPAVEKLTGYTEEELLTGFELRRLIKSKKRRQVRNQDEAANFEYQEINILTKNGTERWLACAVAMLEGVLDFGGKPVELIAGIDITDYKYAEFGLNQALEQAKQLSELRARFLSMVCHQFRTPLNIVSFSNSLLKEEVDKRTQKKIQPLLDHIQKATEQLSQMLDDILFFSKAEAAKINCEPKPLELVEFCKDLVAQMQMSVSQIPINFVSKDNSLTACIDKKLLEPILKNLLDNAIKYSPSKIAIDLKFSCKNEKVIFQVKDRGIGISVADQQRIFEPFYRGTNIDSIPGTGLGLSILKTLVDLHHGQVFVESKVGVGTTFTVMLPLIKSEFIVPSYEC</sequence>
<dbReference type="InterPro" id="IPR035965">
    <property type="entry name" value="PAS-like_dom_sf"/>
</dbReference>
<dbReference type="SMART" id="SM00091">
    <property type="entry name" value="PAS"/>
    <property type="match status" value="3"/>
</dbReference>
<dbReference type="InterPro" id="IPR005467">
    <property type="entry name" value="His_kinase_dom"/>
</dbReference>
<proteinExistence type="predicted"/>
<dbReference type="CDD" id="cd00075">
    <property type="entry name" value="HATPase"/>
    <property type="match status" value="1"/>
</dbReference>
<evidence type="ECO:0000256" key="8">
    <source>
        <dbReference type="SAM" id="Coils"/>
    </source>
</evidence>
<dbReference type="Pfam" id="PF13426">
    <property type="entry name" value="PAS_9"/>
    <property type="match status" value="2"/>
</dbReference>
<evidence type="ECO:0000256" key="1">
    <source>
        <dbReference type="ARBA" id="ARBA00000085"/>
    </source>
</evidence>
<keyword evidence="6" id="KW-0902">Two-component regulatory system</keyword>
<dbReference type="PANTHER" id="PTHR43711:SF26">
    <property type="entry name" value="SENSOR HISTIDINE KINASE RCSC"/>
    <property type="match status" value="1"/>
</dbReference>
<keyword evidence="4" id="KW-0808">Transferase</keyword>
<evidence type="ECO:0000313" key="12">
    <source>
        <dbReference type="Proteomes" id="UP000326678"/>
    </source>
</evidence>
<reference evidence="11 12" key="1">
    <citation type="submission" date="2019-10" db="EMBL/GenBank/DDBJ databases">
        <title>Genomic and transcriptomic insights into the perfect genentic adaptation of a filamentous nitrogen-fixing cyanobacterium to rice fields.</title>
        <authorList>
            <person name="Chen Z."/>
        </authorList>
    </citation>
    <scope>NUCLEOTIDE SEQUENCE [LARGE SCALE GENOMIC DNA]</scope>
    <source>
        <strain evidence="11">CCNUC1</strain>
    </source>
</reference>
<dbReference type="Pfam" id="PF13188">
    <property type="entry name" value="PAS_8"/>
    <property type="match status" value="1"/>
</dbReference>
<dbReference type="NCBIfam" id="TIGR00229">
    <property type="entry name" value="sensory_box"/>
    <property type="match status" value="3"/>
</dbReference>
<keyword evidence="5 11" id="KW-0418">Kinase</keyword>
<feature type="coiled-coil region" evidence="8">
    <location>
        <begin position="137"/>
        <end position="168"/>
    </location>
</feature>
<evidence type="ECO:0000256" key="3">
    <source>
        <dbReference type="ARBA" id="ARBA00022553"/>
    </source>
</evidence>
<dbReference type="Gene3D" id="3.30.450.20">
    <property type="entry name" value="PAS domain"/>
    <property type="match status" value="3"/>
</dbReference>
<dbReference type="PANTHER" id="PTHR43711">
    <property type="entry name" value="TWO-COMPONENT HISTIDINE KINASE"/>
    <property type="match status" value="1"/>
</dbReference>
<dbReference type="PRINTS" id="PR00344">
    <property type="entry name" value="BCTRLSENSOR"/>
</dbReference>
<protein>
    <recommendedName>
        <fullName evidence="2">histidine kinase</fullName>
        <ecNumber evidence="2">2.7.13.3</ecNumber>
    </recommendedName>
</protein>
<comment type="function">
    <text evidence="7">Photoreceptor which exists in two forms that are reversibly interconvertible by light: the R form that absorbs maximally in the red region of the spectrum and the FR form that absorbs maximally in the far-red region.</text>
</comment>
<dbReference type="KEGG" id="nsh:GXM_02306"/>
<dbReference type="Gene3D" id="3.30.565.10">
    <property type="entry name" value="Histidine kinase-like ATPase, C-terminal domain"/>
    <property type="match status" value="1"/>
</dbReference>
<dbReference type="EC" id="2.7.13.3" evidence="2"/>
<dbReference type="PROSITE" id="PS50112">
    <property type="entry name" value="PAS"/>
    <property type="match status" value="1"/>
</dbReference>
<dbReference type="InterPro" id="IPR004358">
    <property type="entry name" value="Sig_transdc_His_kin-like_C"/>
</dbReference>
<dbReference type="InterPro" id="IPR036097">
    <property type="entry name" value="HisK_dim/P_sf"/>
</dbReference>
<dbReference type="InterPro" id="IPR003594">
    <property type="entry name" value="HATPase_dom"/>
</dbReference>
<gene>
    <name evidence="11" type="ORF">GXM_02306</name>
</gene>
<dbReference type="CDD" id="cd00082">
    <property type="entry name" value="HisKA"/>
    <property type="match status" value="1"/>
</dbReference>
<keyword evidence="3" id="KW-0597">Phosphoprotein</keyword>
<dbReference type="Pfam" id="PF02518">
    <property type="entry name" value="HATPase_c"/>
    <property type="match status" value="1"/>
</dbReference>
<evidence type="ECO:0000256" key="7">
    <source>
        <dbReference type="ARBA" id="ARBA00055745"/>
    </source>
</evidence>
<dbReference type="GO" id="GO:0000155">
    <property type="term" value="F:phosphorelay sensor kinase activity"/>
    <property type="evidence" value="ECO:0007669"/>
    <property type="project" value="InterPro"/>
</dbReference>
<dbReference type="SMART" id="SM00388">
    <property type="entry name" value="HisKA"/>
    <property type="match status" value="1"/>
</dbReference>
<dbReference type="RefSeq" id="WP_152588799.1">
    <property type="nucleotide sequence ID" value="NZ_CP045226.1"/>
</dbReference>
<dbReference type="InterPro" id="IPR000014">
    <property type="entry name" value="PAS"/>
</dbReference>
<accession>A0A5P8VWW5</accession>
<dbReference type="PROSITE" id="PS50109">
    <property type="entry name" value="HIS_KIN"/>
    <property type="match status" value="1"/>
</dbReference>
<dbReference type="Pfam" id="PF00512">
    <property type="entry name" value="HisKA"/>
    <property type="match status" value="1"/>
</dbReference>
<dbReference type="SMART" id="SM00387">
    <property type="entry name" value="HATPase_c"/>
    <property type="match status" value="1"/>
</dbReference>
<dbReference type="InterPro" id="IPR050736">
    <property type="entry name" value="Sensor_HK_Regulatory"/>
</dbReference>
<evidence type="ECO:0000256" key="5">
    <source>
        <dbReference type="ARBA" id="ARBA00022777"/>
    </source>
</evidence>
<dbReference type="Gene3D" id="1.10.287.130">
    <property type="match status" value="1"/>
</dbReference>
<organism evidence="11 12">
    <name type="scientific">Nostoc sphaeroides CCNUC1</name>
    <dbReference type="NCBI Taxonomy" id="2653204"/>
    <lineage>
        <taxon>Bacteria</taxon>
        <taxon>Bacillati</taxon>
        <taxon>Cyanobacteriota</taxon>
        <taxon>Cyanophyceae</taxon>
        <taxon>Nostocales</taxon>
        <taxon>Nostocaceae</taxon>
        <taxon>Nostoc</taxon>
    </lineage>
</organism>
<dbReference type="SUPFAM" id="SSF47384">
    <property type="entry name" value="Homodimeric domain of signal transducing histidine kinase"/>
    <property type="match status" value="1"/>
</dbReference>
<dbReference type="SUPFAM" id="SSF55785">
    <property type="entry name" value="PYP-like sensor domain (PAS domain)"/>
    <property type="match status" value="3"/>
</dbReference>
<name>A0A5P8VWW5_9NOSO</name>